<keyword evidence="3" id="KW-1185">Reference proteome</keyword>
<reference evidence="2 3" key="1">
    <citation type="submission" date="2021-07" db="EMBL/GenBank/DDBJ databases">
        <title>The Aristolochia fimbriata genome: insights into angiosperm evolution, floral development and chemical biosynthesis.</title>
        <authorList>
            <person name="Jiao Y."/>
        </authorList>
    </citation>
    <scope>NUCLEOTIDE SEQUENCE [LARGE SCALE GENOMIC DNA]</scope>
    <source>
        <strain evidence="2">IBCAS-2021</strain>
        <tissue evidence="2">Leaf</tissue>
    </source>
</reference>
<comment type="caution">
    <text evidence="2">The sequence shown here is derived from an EMBL/GenBank/DDBJ whole genome shotgun (WGS) entry which is preliminary data.</text>
</comment>
<evidence type="ECO:0000256" key="1">
    <source>
        <dbReference type="SAM" id="Coils"/>
    </source>
</evidence>
<dbReference type="PANTHER" id="PTHR35712">
    <property type="entry name" value="MYOSIN HEAVY CHAIN-LIKE PROTEIN"/>
    <property type="match status" value="1"/>
</dbReference>
<dbReference type="AlphaFoldDB" id="A0AAV7DY79"/>
<protein>
    <submittedName>
        <fullName evidence="2">Uncharacterized protein</fullName>
    </submittedName>
</protein>
<feature type="coiled-coil region" evidence="1">
    <location>
        <begin position="400"/>
        <end position="456"/>
    </location>
</feature>
<accession>A0AAV7DY79</accession>
<dbReference type="Proteomes" id="UP000825729">
    <property type="component" value="Unassembled WGS sequence"/>
</dbReference>
<proteinExistence type="predicted"/>
<evidence type="ECO:0000313" key="2">
    <source>
        <dbReference type="EMBL" id="KAG9440566.1"/>
    </source>
</evidence>
<organism evidence="2 3">
    <name type="scientific">Aristolochia fimbriata</name>
    <name type="common">White veined hardy Dutchman's pipe vine</name>
    <dbReference type="NCBI Taxonomy" id="158543"/>
    <lineage>
        <taxon>Eukaryota</taxon>
        <taxon>Viridiplantae</taxon>
        <taxon>Streptophyta</taxon>
        <taxon>Embryophyta</taxon>
        <taxon>Tracheophyta</taxon>
        <taxon>Spermatophyta</taxon>
        <taxon>Magnoliopsida</taxon>
        <taxon>Magnoliidae</taxon>
        <taxon>Piperales</taxon>
        <taxon>Aristolochiaceae</taxon>
        <taxon>Aristolochia</taxon>
    </lineage>
</organism>
<name>A0AAV7DY79_ARIFI</name>
<feature type="coiled-coil region" evidence="1">
    <location>
        <begin position="130"/>
        <end position="181"/>
    </location>
</feature>
<gene>
    <name evidence="2" type="ORF">H6P81_020731</name>
</gene>
<evidence type="ECO:0000313" key="3">
    <source>
        <dbReference type="Proteomes" id="UP000825729"/>
    </source>
</evidence>
<dbReference type="EMBL" id="JAINDJ010000008">
    <property type="protein sequence ID" value="KAG9440566.1"/>
    <property type="molecule type" value="Genomic_DNA"/>
</dbReference>
<sequence>MQGMDAKENENELLNSRIQQLERERDELRKDIEQLCLQQAGPSYLAVATRMHFQRTAGLEQEIENLQKKLVACTRDNHNLQEELSEVYRIKGHLADLHNTEVTKNVEAEKQLKFFQGSVASAFAERDKSIMEAEKAKEREETMARKFEALQNRIEELTRECTEARKLNTNLQINATKLREENDLFGKVIDKFYEIRQTSLRSVVDGNRHDKCECLLRDPSEMWCFDDHGGTSTSKYITSLEIEVERSRISIDSLQNKLRVGLEIEEYLRKRISALQERQINSVDMIRPGVSLLKIFHKQHKQEVVSLLEQEKDQIDSIVCEIRELMMQTKIVSGTLEALQSVKRCEDVECRDVHVNAIIDPVEATKGSELSSSKLLVSETTDTSDALSQALQGKVAALLLLSQQEERHLLEREVNAALQRKMDELQRNLLQVTNEKVKALMELAQVRKEYQQLQESIGHGMKLENSFVNSGEKGVAPGEKLKGLLKRTYLRRWMGQANLHGDESSIYNEESSKKLNSSDFARLKVENATLHESMTCIEHLTTSIHRLRVSLLKAKDALTSSSSVGMITQTLDNIISEAKLIRTALGSSLPVSWSAEAEFNPQDGHPKDPPDNLEDAASEKLDTVSAAGLEMVELLVLAAELEKLIALEWSLKTG</sequence>
<keyword evidence="1" id="KW-0175">Coiled coil</keyword>
<feature type="coiled-coil region" evidence="1">
    <location>
        <begin position="4"/>
        <end position="83"/>
    </location>
</feature>
<dbReference type="PANTHER" id="PTHR35712:SF1">
    <property type="entry name" value="MYOSIN HEAVY CHAIN-LIKE PROTEIN"/>
    <property type="match status" value="1"/>
</dbReference>